<feature type="chain" id="PRO_5023012414" description="Secreted protein" evidence="3">
    <location>
        <begin position="19"/>
        <end position="169"/>
    </location>
</feature>
<gene>
    <name evidence="4" type="ORF">BDV98DRAFT_658158</name>
</gene>
<dbReference type="AlphaFoldDB" id="A0A5C3QA08"/>
<feature type="signal peptide" evidence="3">
    <location>
        <begin position="1"/>
        <end position="18"/>
    </location>
</feature>
<protein>
    <recommendedName>
        <fullName evidence="6">Secreted protein</fullName>
    </recommendedName>
</protein>
<dbReference type="Proteomes" id="UP000305067">
    <property type="component" value="Unassembled WGS sequence"/>
</dbReference>
<keyword evidence="2" id="KW-0472">Membrane</keyword>
<reference evidence="4 5" key="1">
    <citation type="journal article" date="2019" name="Nat. Ecol. Evol.">
        <title>Megaphylogeny resolves global patterns of mushroom evolution.</title>
        <authorList>
            <person name="Varga T."/>
            <person name="Krizsan K."/>
            <person name="Foldi C."/>
            <person name="Dima B."/>
            <person name="Sanchez-Garcia M."/>
            <person name="Sanchez-Ramirez S."/>
            <person name="Szollosi G.J."/>
            <person name="Szarkandi J.G."/>
            <person name="Papp V."/>
            <person name="Albert L."/>
            <person name="Andreopoulos W."/>
            <person name="Angelini C."/>
            <person name="Antonin V."/>
            <person name="Barry K.W."/>
            <person name="Bougher N.L."/>
            <person name="Buchanan P."/>
            <person name="Buyck B."/>
            <person name="Bense V."/>
            <person name="Catcheside P."/>
            <person name="Chovatia M."/>
            <person name="Cooper J."/>
            <person name="Damon W."/>
            <person name="Desjardin D."/>
            <person name="Finy P."/>
            <person name="Geml J."/>
            <person name="Haridas S."/>
            <person name="Hughes K."/>
            <person name="Justo A."/>
            <person name="Karasinski D."/>
            <person name="Kautmanova I."/>
            <person name="Kiss B."/>
            <person name="Kocsube S."/>
            <person name="Kotiranta H."/>
            <person name="LaButti K.M."/>
            <person name="Lechner B.E."/>
            <person name="Liimatainen K."/>
            <person name="Lipzen A."/>
            <person name="Lukacs Z."/>
            <person name="Mihaltcheva S."/>
            <person name="Morgado L.N."/>
            <person name="Niskanen T."/>
            <person name="Noordeloos M.E."/>
            <person name="Ohm R.A."/>
            <person name="Ortiz-Santana B."/>
            <person name="Ovrebo C."/>
            <person name="Racz N."/>
            <person name="Riley R."/>
            <person name="Savchenko A."/>
            <person name="Shiryaev A."/>
            <person name="Soop K."/>
            <person name="Spirin V."/>
            <person name="Szebenyi C."/>
            <person name="Tomsovsky M."/>
            <person name="Tulloss R.E."/>
            <person name="Uehling J."/>
            <person name="Grigoriev I.V."/>
            <person name="Vagvolgyi C."/>
            <person name="Papp T."/>
            <person name="Martin F.M."/>
            <person name="Miettinen O."/>
            <person name="Hibbett D.S."/>
            <person name="Nagy L.G."/>
        </authorList>
    </citation>
    <scope>NUCLEOTIDE SEQUENCE [LARGE SCALE GENOMIC DNA]</scope>
    <source>
        <strain evidence="4 5">CBS 309.79</strain>
    </source>
</reference>
<organism evidence="4 5">
    <name type="scientific">Pterulicium gracile</name>
    <dbReference type="NCBI Taxonomy" id="1884261"/>
    <lineage>
        <taxon>Eukaryota</taxon>
        <taxon>Fungi</taxon>
        <taxon>Dikarya</taxon>
        <taxon>Basidiomycota</taxon>
        <taxon>Agaricomycotina</taxon>
        <taxon>Agaricomycetes</taxon>
        <taxon>Agaricomycetidae</taxon>
        <taxon>Agaricales</taxon>
        <taxon>Pleurotineae</taxon>
        <taxon>Pterulaceae</taxon>
        <taxon>Pterulicium</taxon>
    </lineage>
</organism>
<proteinExistence type="predicted"/>
<feature type="non-terminal residue" evidence="4">
    <location>
        <position position="169"/>
    </location>
</feature>
<evidence type="ECO:0008006" key="6">
    <source>
        <dbReference type="Google" id="ProtNLM"/>
    </source>
</evidence>
<keyword evidence="5" id="KW-1185">Reference proteome</keyword>
<dbReference type="EMBL" id="ML178842">
    <property type="protein sequence ID" value="TFK98017.1"/>
    <property type="molecule type" value="Genomic_DNA"/>
</dbReference>
<evidence type="ECO:0000313" key="5">
    <source>
        <dbReference type="Proteomes" id="UP000305067"/>
    </source>
</evidence>
<name>A0A5C3QA08_9AGAR</name>
<accession>A0A5C3QA08</accession>
<sequence length="169" mass="18383">MRWMAGLLVVLKTNLTFACGLRLSRISISSVDDSFSCPPRQSPASPLLSSAPRTLLSTSPRTRRPDAMNCVSLWIVGCSVGLLRPRMVLLCPANGLLWITPGCHPLPPLPCAIFPSALLFPPLTTSACFMITFQSSILYFYGLFHASSFVACILSFISRPSLYLSPVFG</sequence>
<keyword evidence="2" id="KW-0812">Transmembrane</keyword>
<keyword evidence="3" id="KW-0732">Signal</keyword>
<evidence type="ECO:0000256" key="2">
    <source>
        <dbReference type="SAM" id="Phobius"/>
    </source>
</evidence>
<feature type="transmembrane region" description="Helical" evidence="2">
    <location>
        <begin position="138"/>
        <end position="157"/>
    </location>
</feature>
<keyword evidence="2" id="KW-1133">Transmembrane helix</keyword>
<evidence type="ECO:0000256" key="1">
    <source>
        <dbReference type="SAM" id="MobiDB-lite"/>
    </source>
</evidence>
<feature type="region of interest" description="Disordered" evidence="1">
    <location>
        <begin position="41"/>
        <end position="60"/>
    </location>
</feature>
<evidence type="ECO:0000256" key="3">
    <source>
        <dbReference type="SAM" id="SignalP"/>
    </source>
</evidence>
<evidence type="ECO:0000313" key="4">
    <source>
        <dbReference type="EMBL" id="TFK98017.1"/>
    </source>
</evidence>